<organism evidence="1 2">
    <name type="scientific">Fasciolopsis buskii</name>
    <dbReference type="NCBI Taxonomy" id="27845"/>
    <lineage>
        <taxon>Eukaryota</taxon>
        <taxon>Metazoa</taxon>
        <taxon>Spiralia</taxon>
        <taxon>Lophotrochozoa</taxon>
        <taxon>Platyhelminthes</taxon>
        <taxon>Trematoda</taxon>
        <taxon>Digenea</taxon>
        <taxon>Plagiorchiida</taxon>
        <taxon>Echinostomata</taxon>
        <taxon>Echinostomatoidea</taxon>
        <taxon>Fasciolidae</taxon>
        <taxon>Fasciolopsis</taxon>
    </lineage>
</organism>
<dbReference type="EMBL" id="LUCM01005527">
    <property type="protein sequence ID" value="KAA0192678.1"/>
    <property type="molecule type" value="Genomic_DNA"/>
</dbReference>
<dbReference type="AlphaFoldDB" id="A0A8E0RZM0"/>
<evidence type="ECO:0000313" key="2">
    <source>
        <dbReference type="Proteomes" id="UP000728185"/>
    </source>
</evidence>
<name>A0A8E0RZM0_9TREM</name>
<comment type="caution">
    <text evidence="1">The sequence shown here is derived from an EMBL/GenBank/DDBJ whole genome shotgun (WGS) entry which is preliminary data.</text>
</comment>
<evidence type="ECO:0000313" key="1">
    <source>
        <dbReference type="EMBL" id="KAA0192678.1"/>
    </source>
</evidence>
<accession>A0A8E0RZM0</accession>
<sequence>MSTVFLIERPNLNTCILAPEDKLYPGLLIQAHRFVAVWPFNESAAKKFSVKWIVNGVEKKHEHFDGPTTSSELILSNKCVHISVDVVKTPIDGTEPINFKLEYDATNGLPFEPTASFVDSKLHVDWSTIWPCDHVYDYTLEVIGRSGRIFANLTTLHPYLDLDGWAGCELAELCVTARDKQQGMIGRRCLPDVLPHGKMQRPTVDQTRKKLRIEWTLPKDCHPIVVSVIVRSNDHTEIVYTGAGDSRRTEVAVPNWCSLCTVYVAAQYPFLNTEVSEPAVILGEHTDSILKPGLSVPDELVRCSPKENIFGVAHKLSYTKRIGDLYSLSWEAEADCPVIMYHFVFVLDSDHAHKTSVIMRDNECSLETIHYDSTLYTSLIKASGHIMEANPISFYGE</sequence>
<gene>
    <name evidence="1" type="ORF">FBUS_02478</name>
</gene>
<keyword evidence="2" id="KW-1185">Reference proteome</keyword>
<proteinExistence type="predicted"/>
<reference evidence="1" key="1">
    <citation type="submission" date="2019-05" db="EMBL/GenBank/DDBJ databases">
        <title>Annotation for the trematode Fasciolopsis buski.</title>
        <authorList>
            <person name="Choi Y.-J."/>
        </authorList>
    </citation>
    <scope>NUCLEOTIDE SEQUENCE</scope>
    <source>
        <strain evidence="1">HT</strain>
        <tissue evidence="1">Whole worm</tissue>
    </source>
</reference>
<dbReference type="Proteomes" id="UP000728185">
    <property type="component" value="Unassembled WGS sequence"/>
</dbReference>
<protein>
    <submittedName>
        <fullName evidence="1">Uncharacterized protein</fullName>
    </submittedName>
</protein>
<dbReference type="OrthoDB" id="10420868at2759"/>